<protein>
    <submittedName>
        <fullName evidence="2">Uncharacterized protein</fullName>
    </submittedName>
</protein>
<feature type="region of interest" description="Disordered" evidence="1">
    <location>
        <begin position="173"/>
        <end position="207"/>
    </location>
</feature>
<organism evidence="2 3">
    <name type="scientific">Roseovarius marisflavi</name>
    <dbReference type="NCBI Taxonomy" id="1054996"/>
    <lineage>
        <taxon>Bacteria</taxon>
        <taxon>Pseudomonadati</taxon>
        <taxon>Pseudomonadota</taxon>
        <taxon>Alphaproteobacteria</taxon>
        <taxon>Rhodobacterales</taxon>
        <taxon>Roseobacteraceae</taxon>
        <taxon>Roseovarius</taxon>
    </lineage>
</organism>
<dbReference type="RefSeq" id="WP_073200213.1">
    <property type="nucleotide sequence ID" value="NZ_FRBN01000029.1"/>
</dbReference>
<dbReference type="OrthoDB" id="7834608at2"/>
<evidence type="ECO:0000313" key="2">
    <source>
        <dbReference type="EMBL" id="SHL69133.1"/>
    </source>
</evidence>
<dbReference type="AlphaFoldDB" id="A0A1M7CPU5"/>
<dbReference type="Proteomes" id="UP000184191">
    <property type="component" value="Unassembled WGS sequence"/>
</dbReference>
<accession>A0A1M7CPU5</accession>
<keyword evidence="3" id="KW-1185">Reference proteome</keyword>
<dbReference type="STRING" id="1054996.SAMN05444414_1292"/>
<name>A0A1M7CPU5_9RHOB</name>
<gene>
    <name evidence="2" type="ORF">SAMN05444414_1292</name>
</gene>
<proteinExistence type="predicted"/>
<sequence>MTRLFALLGLVLITGCTNPNDLDEAPAYLGNFHLGHNVVVAPNLTKGPASREATKEEWIAAMTTAMSDRFGRYDGSKLYHLGVSVEGYVLAIPGVPLVVSPKSALILKVTVWDDAAGIKLNEKPHTVTVVETISGPTLLGSGLTQSKETQMLNLSRNAAKQIQNWLQNQNNDLGWFENDGNPAKGKSRPASDASDEADASAADETLAPEVLSAAEQFTAASKVIEEPELAAPVAE</sequence>
<evidence type="ECO:0000256" key="1">
    <source>
        <dbReference type="SAM" id="MobiDB-lite"/>
    </source>
</evidence>
<dbReference type="EMBL" id="FRBN01000029">
    <property type="protein sequence ID" value="SHL69133.1"/>
    <property type="molecule type" value="Genomic_DNA"/>
</dbReference>
<dbReference type="PROSITE" id="PS51257">
    <property type="entry name" value="PROKAR_LIPOPROTEIN"/>
    <property type="match status" value="1"/>
</dbReference>
<reference evidence="3" key="1">
    <citation type="submission" date="2016-11" db="EMBL/GenBank/DDBJ databases">
        <authorList>
            <person name="Varghese N."/>
            <person name="Submissions S."/>
        </authorList>
    </citation>
    <scope>NUCLEOTIDE SEQUENCE [LARGE SCALE GENOMIC DNA]</scope>
    <source>
        <strain evidence="3">DSM 29327</strain>
    </source>
</reference>
<evidence type="ECO:0000313" key="3">
    <source>
        <dbReference type="Proteomes" id="UP000184191"/>
    </source>
</evidence>